<proteinExistence type="predicted"/>
<dbReference type="Pfam" id="PF13581">
    <property type="entry name" value="HATPase_c_2"/>
    <property type="match status" value="1"/>
</dbReference>
<gene>
    <name evidence="2" type="ORF">KS2013_491</name>
</gene>
<evidence type="ECO:0000313" key="2">
    <source>
        <dbReference type="EMBL" id="AOE49215.1"/>
    </source>
</evidence>
<dbReference type="KEGG" id="ksd:KS2013_491"/>
<dbReference type="EMBL" id="CP012418">
    <property type="protein sequence ID" value="AOE49215.1"/>
    <property type="molecule type" value="Genomic_DNA"/>
</dbReference>
<feature type="domain" description="Histidine kinase/HSP90-like ATPase" evidence="1">
    <location>
        <begin position="14"/>
        <end position="128"/>
    </location>
</feature>
<protein>
    <recommendedName>
        <fullName evidence="1">Histidine kinase/HSP90-like ATPase domain-containing protein</fullName>
    </recommendedName>
</protein>
<dbReference type="SUPFAM" id="SSF55874">
    <property type="entry name" value="ATPase domain of HSP90 chaperone/DNA topoisomerase II/histidine kinase"/>
    <property type="match status" value="1"/>
</dbReference>
<dbReference type="Proteomes" id="UP000094147">
    <property type="component" value="Chromosome"/>
</dbReference>
<sequence length="136" mass="15176">MDKYSFLSKSNSLISSVSECIERFCQSHNIDSDILNNALLVADEVVSNIKKYSEGHSDAIKITCSMQSNSPKELVIEIADDGNQFNPLAEENPDLESPVENRDIGGLGIYLIKSLTAEQHYKWLEGSNYLLLTFKS</sequence>
<dbReference type="STRING" id="1144748.KS2013_491"/>
<name>A0A1B3B8V8_9GAMM</name>
<accession>A0A1B3B8V8</accession>
<organism evidence="2 3">
    <name type="scientific">Kangiella sediminilitoris</name>
    <dbReference type="NCBI Taxonomy" id="1144748"/>
    <lineage>
        <taxon>Bacteria</taxon>
        <taxon>Pseudomonadati</taxon>
        <taxon>Pseudomonadota</taxon>
        <taxon>Gammaproteobacteria</taxon>
        <taxon>Kangiellales</taxon>
        <taxon>Kangiellaceae</taxon>
        <taxon>Kangiella</taxon>
    </lineage>
</organism>
<evidence type="ECO:0000259" key="1">
    <source>
        <dbReference type="Pfam" id="PF13581"/>
    </source>
</evidence>
<dbReference type="CDD" id="cd16936">
    <property type="entry name" value="HATPase_RsbW-like"/>
    <property type="match status" value="1"/>
</dbReference>
<keyword evidence="3" id="KW-1185">Reference proteome</keyword>
<dbReference type="Gene3D" id="3.30.565.10">
    <property type="entry name" value="Histidine kinase-like ATPase, C-terminal domain"/>
    <property type="match status" value="1"/>
</dbReference>
<dbReference type="AlphaFoldDB" id="A0A1B3B8V8"/>
<evidence type="ECO:0000313" key="3">
    <source>
        <dbReference type="Proteomes" id="UP000094147"/>
    </source>
</evidence>
<dbReference type="OrthoDB" id="9792240at2"/>
<reference evidence="3" key="1">
    <citation type="submission" date="2015-08" db="EMBL/GenBank/DDBJ databases">
        <authorList>
            <person name="Kim K.M."/>
        </authorList>
    </citation>
    <scope>NUCLEOTIDE SEQUENCE [LARGE SCALE GENOMIC DNA]</scope>
    <source>
        <strain evidence="3">KCTC 23892</strain>
    </source>
</reference>
<dbReference type="RefSeq" id="WP_068989219.1">
    <property type="nucleotide sequence ID" value="NZ_CP012418.1"/>
</dbReference>
<dbReference type="InterPro" id="IPR036890">
    <property type="entry name" value="HATPase_C_sf"/>
</dbReference>
<dbReference type="InterPro" id="IPR003594">
    <property type="entry name" value="HATPase_dom"/>
</dbReference>